<keyword evidence="2" id="KW-1185">Reference proteome</keyword>
<sequence>MQGDYNLPNLTMPEQPEGILGRYAQMRRKFLKEHHKIRYYNLLTSCTLTEHLAEVEQTAMKLEETLMKQMAAQEGLTESLKAADMMKWVQGMNNLRNRVQEIVKAEVIFA</sequence>
<dbReference type="Proteomes" id="UP001199319">
    <property type="component" value="Unassembled WGS sequence"/>
</dbReference>
<dbReference type="InterPro" id="IPR026989">
    <property type="entry name" value="TnpV"/>
</dbReference>
<evidence type="ECO:0000313" key="1">
    <source>
        <dbReference type="EMBL" id="MCC2127952.1"/>
    </source>
</evidence>
<name>A0AAE3A8K7_9FIRM</name>
<protein>
    <submittedName>
        <fullName evidence="1">TnpV protein</fullName>
    </submittedName>
</protein>
<dbReference type="EMBL" id="JAJEPW010000001">
    <property type="protein sequence ID" value="MCC2127952.1"/>
    <property type="molecule type" value="Genomic_DNA"/>
</dbReference>
<organism evidence="1 2">
    <name type="scientific">Brotocaccenecus cirricatena</name>
    <dbReference type="NCBI Taxonomy" id="3064195"/>
    <lineage>
        <taxon>Bacteria</taxon>
        <taxon>Bacillati</taxon>
        <taxon>Bacillota</taxon>
        <taxon>Clostridia</taxon>
        <taxon>Eubacteriales</taxon>
        <taxon>Oscillospiraceae</taxon>
        <taxon>Brotocaccenecus</taxon>
    </lineage>
</organism>
<dbReference type="AlphaFoldDB" id="A0AAE3A8K7"/>
<comment type="caution">
    <text evidence="1">The sequence shown here is derived from an EMBL/GenBank/DDBJ whole genome shotgun (WGS) entry which is preliminary data.</text>
</comment>
<evidence type="ECO:0000313" key="2">
    <source>
        <dbReference type="Proteomes" id="UP001199319"/>
    </source>
</evidence>
<accession>A0AAE3A8K7</accession>
<proteinExistence type="predicted"/>
<dbReference type="Pfam" id="PF14198">
    <property type="entry name" value="TnpV"/>
    <property type="match status" value="1"/>
</dbReference>
<gene>
    <name evidence="1" type="ORF">LKD37_00185</name>
</gene>
<reference evidence="1" key="1">
    <citation type="submission" date="2021-10" db="EMBL/GenBank/DDBJ databases">
        <title>Anaerobic single-cell dispensing facilitates the cultivation of human gut bacteria.</title>
        <authorList>
            <person name="Afrizal A."/>
        </authorList>
    </citation>
    <scope>NUCLEOTIDE SEQUENCE</scope>
    <source>
        <strain evidence="1">CLA-AA-H272</strain>
    </source>
</reference>